<dbReference type="InterPro" id="IPR036188">
    <property type="entry name" value="FAD/NAD-bd_sf"/>
</dbReference>
<dbReference type="EMBL" id="UINC01003315">
    <property type="protein sequence ID" value="SVA05225.1"/>
    <property type="molecule type" value="Genomic_DNA"/>
</dbReference>
<evidence type="ECO:0000256" key="4">
    <source>
        <dbReference type="ARBA" id="ARBA00023002"/>
    </source>
</evidence>
<evidence type="ECO:0000256" key="5">
    <source>
        <dbReference type="ARBA" id="ARBA00037941"/>
    </source>
</evidence>
<evidence type="ECO:0000256" key="3">
    <source>
        <dbReference type="ARBA" id="ARBA00022827"/>
    </source>
</evidence>
<evidence type="ECO:0000313" key="7">
    <source>
        <dbReference type="EMBL" id="SVA05225.1"/>
    </source>
</evidence>
<keyword evidence="4" id="KW-0560">Oxidoreductase</keyword>
<comment type="cofactor">
    <cofactor evidence="1">
        <name>FAD</name>
        <dbReference type="ChEBI" id="CHEBI:57692"/>
    </cofactor>
</comment>
<sequence length="86" mass="9410">MDVDYKVVIIGAGVVGLAIARALAIKGETSVLIVEKEMGIGQGISSRNSEVIHSGIYYPTDSLKAKYCLASRDRLYAFCRENDVWN</sequence>
<dbReference type="AlphaFoldDB" id="A0A381SMG6"/>
<name>A0A381SMG6_9ZZZZ</name>
<protein>
    <recommendedName>
        <fullName evidence="6">FAD dependent oxidoreductase domain-containing protein</fullName>
    </recommendedName>
</protein>
<evidence type="ECO:0000256" key="1">
    <source>
        <dbReference type="ARBA" id="ARBA00001974"/>
    </source>
</evidence>
<accession>A0A381SMG6</accession>
<evidence type="ECO:0000256" key="2">
    <source>
        <dbReference type="ARBA" id="ARBA00022630"/>
    </source>
</evidence>
<proteinExistence type="inferred from homology"/>
<dbReference type="Gene3D" id="3.50.50.60">
    <property type="entry name" value="FAD/NAD(P)-binding domain"/>
    <property type="match status" value="1"/>
</dbReference>
<reference evidence="7" key="1">
    <citation type="submission" date="2018-05" db="EMBL/GenBank/DDBJ databases">
        <authorList>
            <person name="Lanie J.A."/>
            <person name="Ng W.-L."/>
            <person name="Kazmierczak K.M."/>
            <person name="Andrzejewski T.M."/>
            <person name="Davidsen T.M."/>
            <person name="Wayne K.J."/>
            <person name="Tettelin H."/>
            <person name="Glass J.I."/>
            <person name="Rusch D."/>
            <person name="Podicherti R."/>
            <person name="Tsui H.-C.T."/>
            <person name="Winkler M.E."/>
        </authorList>
    </citation>
    <scope>NUCLEOTIDE SEQUENCE</scope>
</reference>
<dbReference type="SUPFAM" id="SSF51905">
    <property type="entry name" value="FAD/NAD(P)-binding domain"/>
    <property type="match status" value="1"/>
</dbReference>
<evidence type="ECO:0000259" key="6">
    <source>
        <dbReference type="Pfam" id="PF01266"/>
    </source>
</evidence>
<feature type="domain" description="FAD dependent oxidoreductase" evidence="6">
    <location>
        <begin position="6"/>
        <end position="82"/>
    </location>
</feature>
<feature type="non-terminal residue" evidence="7">
    <location>
        <position position="86"/>
    </location>
</feature>
<dbReference type="InterPro" id="IPR006076">
    <property type="entry name" value="FAD-dep_OxRdtase"/>
</dbReference>
<dbReference type="Pfam" id="PF01266">
    <property type="entry name" value="DAO"/>
    <property type="match status" value="1"/>
</dbReference>
<dbReference type="PANTHER" id="PTHR43104:SF4">
    <property type="entry name" value="L-2-HYDROXYGLUTARATE DEHYDROGENASE, MITOCHONDRIAL"/>
    <property type="match status" value="1"/>
</dbReference>
<keyword evidence="2" id="KW-0285">Flavoprotein</keyword>
<keyword evidence="3" id="KW-0274">FAD</keyword>
<dbReference type="PANTHER" id="PTHR43104">
    <property type="entry name" value="L-2-HYDROXYGLUTARATE DEHYDROGENASE, MITOCHONDRIAL"/>
    <property type="match status" value="1"/>
</dbReference>
<comment type="similarity">
    <text evidence="5">Belongs to the L2HGDH family.</text>
</comment>
<gene>
    <name evidence="7" type="ORF">METZ01_LOCUS58079</name>
</gene>
<dbReference type="GO" id="GO:0047545">
    <property type="term" value="F:(S)-2-hydroxyglutarate dehydrogenase activity"/>
    <property type="evidence" value="ECO:0007669"/>
    <property type="project" value="TreeGrafter"/>
</dbReference>
<organism evidence="7">
    <name type="scientific">marine metagenome</name>
    <dbReference type="NCBI Taxonomy" id="408172"/>
    <lineage>
        <taxon>unclassified sequences</taxon>
        <taxon>metagenomes</taxon>
        <taxon>ecological metagenomes</taxon>
    </lineage>
</organism>